<feature type="region of interest" description="Disordered" evidence="8">
    <location>
        <begin position="1"/>
        <end position="67"/>
    </location>
</feature>
<dbReference type="AlphaFoldDB" id="A0A328NTY9"/>
<feature type="compositionally biased region" description="Basic and acidic residues" evidence="8">
    <location>
        <begin position="16"/>
        <end position="47"/>
    </location>
</feature>
<evidence type="ECO:0000313" key="12">
    <source>
        <dbReference type="Proteomes" id="UP000249419"/>
    </source>
</evidence>
<feature type="transmembrane region" description="Helical" evidence="9">
    <location>
        <begin position="353"/>
        <end position="370"/>
    </location>
</feature>
<evidence type="ECO:0000256" key="2">
    <source>
        <dbReference type="ARBA" id="ARBA00022475"/>
    </source>
</evidence>
<dbReference type="Pfam" id="PF13231">
    <property type="entry name" value="PMT_2"/>
    <property type="match status" value="1"/>
</dbReference>
<keyword evidence="2" id="KW-1003">Cell membrane</keyword>
<dbReference type="PANTHER" id="PTHR33908">
    <property type="entry name" value="MANNOSYLTRANSFERASE YKCB-RELATED"/>
    <property type="match status" value="1"/>
</dbReference>
<dbReference type="GO" id="GO:0016763">
    <property type="term" value="F:pentosyltransferase activity"/>
    <property type="evidence" value="ECO:0007669"/>
    <property type="project" value="TreeGrafter"/>
</dbReference>
<keyword evidence="3" id="KW-0328">Glycosyltransferase</keyword>
<feature type="domain" description="Glycosyltransferase RgtA/B/C/D-like" evidence="10">
    <location>
        <begin position="108"/>
        <end position="268"/>
    </location>
</feature>
<feature type="compositionally biased region" description="Pro residues" evidence="8">
    <location>
        <begin position="51"/>
        <end position="61"/>
    </location>
</feature>
<evidence type="ECO:0000256" key="3">
    <source>
        <dbReference type="ARBA" id="ARBA00022676"/>
    </source>
</evidence>
<keyword evidence="7 9" id="KW-0472">Membrane</keyword>
<feature type="transmembrane region" description="Helical" evidence="9">
    <location>
        <begin position="129"/>
        <end position="149"/>
    </location>
</feature>
<reference evidence="11 12" key="1">
    <citation type="submission" date="2018-03" db="EMBL/GenBank/DDBJ databases">
        <title>Defining the species Micromonospora saelicesensis and Micromonospora noduli under the framework of genomics.</title>
        <authorList>
            <person name="Riesco R."/>
            <person name="Trujillo M.E."/>
        </authorList>
    </citation>
    <scope>NUCLEOTIDE SEQUENCE [LARGE SCALE GENOMIC DNA]</scope>
    <source>
        <strain evidence="11 12">PSN13</strain>
    </source>
</reference>
<accession>A0A328NTY9</accession>
<evidence type="ECO:0000256" key="8">
    <source>
        <dbReference type="SAM" id="MobiDB-lite"/>
    </source>
</evidence>
<keyword evidence="4" id="KW-0808">Transferase</keyword>
<dbReference type="PANTHER" id="PTHR33908:SF11">
    <property type="entry name" value="MEMBRANE PROTEIN"/>
    <property type="match status" value="1"/>
</dbReference>
<feature type="transmembrane region" description="Helical" evidence="9">
    <location>
        <begin position="382"/>
        <end position="402"/>
    </location>
</feature>
<feature type="transmembrane region" description="Helical" evidence="9">
    <location>
        <begin position="297"/>
        <end position="320"/>
    </location>
</feature>
<dbReference type="InterPro" id="IPR038731">
    <property type="entry name" value="RgtA/B/C-like"/>
</dbReference>
<keyword evidence="6 9" id="KW-1133">Transmembrane helix</keyword>
<feature type="transmembrane region" description="Helical" evidence="9">
    <location>
        <begin position="250"/>
        <end position="268"/>
    </location>
</feature>
<keyword evidence="5 9" id="KW-0812">Transmembrane</keyword>
<feature type="transmembrane region" description="Helical" evidence="9">
    <location>
        <begin position="161"/>
        <end position="180"/>
    </location>
</feature>
<feature type="transmembrane region" description="Helical" evidence="9">
    <location>
        <begin position="208"/>
        <end position="238"/>
    </location>
</feature>
<dbReference type="GO" id="GO:0009103">
    <property type="term" value="P:lipopolysaccharide biosynthetic process"/>
    <property type="evidence" value="ECO:0007669"/>
    <property type="project" value="UniProtKB-ARBA"/>
</dbReference>
<proteinExistence type="predicted"/>
<protein>
    <recommendedName>
        <fullName evidence="10">Glycosyltransferase RgtA/B/C/D-like domain-containing protein</fullName>
    </recommendedName>
</protein>
<name>A0A328NTY9_9ACTN</name>
<feature type="transmembrane region" description="Helical" evidence="9">
    <location>
        <begin position="327"/>
        <end position="347"/>
    </location>
</feature>
<sequence length="555" mass="59254">MTKLIFAPASTTRIRHSAERPLGHPRGDAAGHHERVSEPAIEIDRPQRPTQSPPSGRPPEPGVRTRGPWLVAAATTVTLLLLAGRYGYHRDELYFLLAGRHLDWGYVDQGPLVPALARLLDTIAPGNLVVLRTPSAVLAGGAVLLVAAIARELGAGRGGQLFAAVLAALSGIVLASGHLLSTTTVDLLVWLVAVWCAVRLLRTGDSRWALGIGLALGVGMLSKLLPALLAVGLVAGVLIAGPRRLLRDRWVLAAAGITVLLAAPNLIWQAANGFPQLGVAASISDGDSSYSGRRDAFTLQFVIISPYAVPIWIAGLVTLLRRPEWRAYRAVGWAWVVVVGIVLIAGGKGYYDAPLLLVLTAAGTLVTVAWASRGSLWWRRGLLALGVVPFLLPNVVLLLPVLPADRLPGFVVDVNYDAGETIGWPEFADSVARVHRGLPPEERSRAVILTANYGEAGALARYGPARDLPRAYSGHNSMADFGRPPADADVVIAVGWVGGEPGDPLDAWFERCTLSGVVDQRVEVDNDENGGPIHVCRGLRRPWSQIWDTEVRHTG</sequence>
<dbReference type="EMBL" id="PYAG01000001">
    <property type="protein sequence ID" value="RAO39426.1"/>
    <property type="molecule type" value="Genomic_DNA"/>
</dbReference>
<evidence type="ECO:0000256" key="7">
    <source>
        <dbReference type="ARBA" id="ARBA00023136"/>
    </source>
</evidence>
<dbReference type="Proteomes" id="UP000249419">
    <property type="component" value="Unassembled WGS sequence"/>
</dbReference>
<dbReference type="GO" id="GO:0005886">
    <property type="term" value="C:plasma membrane"/>
    <property type="evidence" value="ECO:0007669"/>
    <property type="project" value="UniProtKB-SubCell"/>
</dbReference>
<comment type="caution">
    <text evidence="11">The sequence shown here is derived from an EMBL/GenBank/DDBJ whole genome shotgun (WGS) entry which is preliminary data.</text>
</comment>
<organism evidence="11 12">
    <name type="scientific">Micromonospora saelicesensis</name>
    <dbReference type="NCBI Taxonomy" id="285676"/>
    <lineage>
        <taxon>Bacteria</taxon>
        <taxon>Bacillati</taxon>
        <taxon>Actinomycetota</taxon>
        <taxon>Actinomycetes</taxon>
        <taxon>Micromonosporales</taxon>
        <taxon>Micromonosporaceae</taxon>
        <taxon>Micromonospora</taxon>
    </lineage>
</organism>
<evidence type="ECO:0000256" key="1">
    <source>
        <dbReference type="ARBA" id="ARBA00004651"/>
    </source>
</evidence>
<comment type="subcellular location">
    <subcellularLocation>
        <location evidence="1">Cell membrane</location>
        <topology evidence="1">Multi-pass membrane protein</topology>
    </subcellularLocation>
</comment>
<evidence type="ECO:0000256" key="4">
    <source>
        <dbReference type="ARBA" id="ARBA00022679"/>
    </source>
</evidence>
<evidence type="ECO:0000256" key="9">
    <source>
        <dbReference type="SAM" id="Phobius"/>
    </source>
</evidence>
<evidence type="ECO:0000256" key="5">
    <source>
        <dbReference type="ARBA" id="ARBA00022692"/>
    </source>
</evidence>
<evidence type="ECO:0000259" key="10">
    <source>
        <dbReference type="Pfam" id="PF13231"/>
    </source>
</evidence>
<evidence type="ECO:0000313" key="11">
    <source>
        <dbReference type="EMBL" id="RAO39426.1"/>
    </source>
</evidence>
<gene>
    <name evidence="11" type="ORF">PSN13_00450</name>
</gene>
<evidence type="ECO:0000256" key="6">
    <source>
        <dbReference type="ARBA" id="ARBA00022989"/>
    </source>
</evidence>
<dbReference type="InterPro" id="IPR050297">
    <property type="entry name" value="LipidA_mod_glycosyltrf_83"/>
</dbReference>